<name>A0A9P0FZF6_BEMTA</name>
<reference evidence="3" key="1">
    <citation type="submission" date="2021-12" db="EMBL/GenBank/DDBJ databases">
        <authorList>
            <person name="King R."/>
        </authorList>
    </citation>
    <scope>NUCLEOTIDE SEQUENCE</scope>
</reference>
<feature type="chain" id="PRO_5040174714" evidence="2">
    <location>
        <begin position="23"/>
        <end position="202"/>
    </location>
</feature>
<accession>A0A9P0FZF6</accession>
<feature type="signal peptide" evidence="2">
    <location>
        <begin position="1"/>
        <end position="22"/>
    </location>
</feature>
<proteinExistence type="predicted"/>
<dbReference type="EMBL" id="OU963871">
    <property type="protein sequence ID" value="CAH0762848.1"/>
    <property type="molecule type" value="Genomic_DNA"/>
</dbReference>
<keyword evidence="2" id="KW-0732">Signal</keyword>
<sequence length="202" mass="22221">MFAALKFRWVLVWICVIVFSSATQSTQGPAQFVTQPSIAIANLTHPQLKTKIDDYFLNSDDDSNNHDQDLQIRVAKTQKDKQSPAAKQTSRYLGFQGPNGKKSSRPTTPIPLYKTTNPGVDQLAKSLGVMNLQNPSQSATPSRGWGAIRRFKSSLRRSKKFTDLTSLLSFGNKAEITKPTSTIKRTSSMSSDSENEGGYSSG</sequence>
<evidence type="ECO:0000256" key="1">
    <source>
        <dbReference type="SAM" id="MobiDB-lite"/>
    </source>
</evidence>
<gene>
    <name evidence="3" type="ORF">BEMITA_LOCUS2934</name>
</gene>
<feature type="compositionally biased region" description="Polar residues" evidence="1">
    <location>
        <begin position="178"/>
        <end position="192"/>
    </location>
</feature>
<dbReference type="KEGG" id="btab:109032398"/>
<evidence type="ECO:0000256" key="2">
    <source>
        <dbReference type="SAM" id="SignalP"/>
    </source>
</evidence>
<feature type="region of interest" description="Disordered" evidence="1">
    <location>
        <begin position="75"/>
        <end position="111"/>
    </location>
</feature>
<dbReference type="Proteomes" id="UP001152759">
    <property type="component" value="Chromosome 10"/>
</dbReference>
<evidence type="ECO:0000313" key="4">
    <source>
        <dbReference type="Proteomes" id="UP001152759"/>
    </source>
</evidence>
<protein>
    <submittedName>
        <fullName evidence="3">Uncharacterized protein</fullName>
    </submittedName>
</protein>
<keyword evidence="4" id="KW-1185">Reference proteome</keyword>
<feature type="region of interest" description="Disordered" evidence="1">
    <location>
        <begin position="176"/>
        <end position="202"/>
    </location>
</feature>
<dbReference type="AlphaFoldDB" id="A0A9P0FZF6"/>
<evidence type="ECO:0000313" key="3">
    <source>
        <dbReference type="EMBL" id="CAH0762848.1"/>
    </source>
</evidence>
<organism evidence="3 4">
    <name type="scientific">Bemisia tabaci</name>
    <name type="common">Sweetpotato whitefly</name>
    <name type="synonym">Aleurodes tabaci</name>
    <dbReference type="NCBI Taxonomy" id="7038"/>
    <lineage>
        <taxon>Eukaryota</taxon>
        <taxon>Metazoa</taxon>
        <taxon>Ecdysozoa</taxon>
        <taxon>Arthropoda</taxon>
        <taxon>Hexapoda</taxon>
        <taxon>Insecta</taxon>
        <taxon>Pterygota</taxon>
        <taxon>Neoptera</taxon>
        <taxon>Paraneoptera</taxon>
        <taxon>Hemiptera</taxon>
        <taxon>Sternorrhyncha</taxon>
        <taxon>Aleyrodoidea</taxon>
        <taxon>Aleyrodidae</taxon>
        <taxon>Aleyrodinae</taxon>
        <taxon>Bemisia</taxon>
    </lineage>
</organism>